<keyword evidence="7" id="KW-1185">Reference proteome</keyword>
<dbReference type="eggNOG" id="KOG4733">
    <property type="taxonomic scope" value="Eukaryota"/>
</dbReference>
<evidence type="ECO:0000256" key="2">
    <source>
        <dbReference type="ARBA" id="ARBA00022884"/>
    </source>
</evidence>
<keyword evidence="2 3" id="KW-0694">RNA-binding</keyword>
<organism evidence="6 7">
    <name type="scientific">Monosiga brevicollis</name>
    <name type="common">Choanoflagellate</name>
    <dbReference type="NCBI Taxonomy" id="81824"/>
    <lineage>
        <taxon>Eukaryota</taxon>
        <taxon>Choanoflagellata</taxon>
        <taxon>Craspedida</taxon>
        <taxon>Salpingoecidae</taxon>
        <taxon>Monosiga</taxon>
    </lineage>
</organism>
<feature type="compositionally biased region" description="Polar residues" evidence="4">
    <location>
        <begin position="487"/>
        <end position="496"/>
    </location>
</feature>
<dbReference type="GO" id="GO:0005829">
    <property type="term" value="C:cytosol"/>
    <property type="evidence" value="ECO:0000318"/>
    <property type="project" value="GO_Central"/>
</dbReference>
<dbReference type="GeneID" id="5888063"/>
<evidence type="ECO:0000256" key="1">
    <source>
        <dbReference type="ARBA" id="ARBA00022737"/>
    </source>
</evidence>
<dbReference type="Pfam" id="PF00076">
    <property type="entry name" value="RRM_1"/>
    <property type="match status" value="2"/>
</dbReference>
<evidence type="ECO:0000259" key="5">
    <source>
        <dbReference type="PROSITE" id="PS50102"/>
    </source>
</evidence>
<dbReference type="SMART" id="SM00360">
    <property type="entry name" value="RRM"/>
    <property type="match status" value="2"/>
</dbReference>
<evidence type="ECO:0000256" key="4">
    <source>
        <dbReference type="SAM" id="MobiDB-lite"/>
    </source>
</evidence>
<feature type="compositionally biased region" description="Polar residues" evidence="4">
    <location>
        <begin position="318"/>
        <end position="329"/>
    </location>
</feature>
<dbReference type="Proteomes" id="UP000001357">
    <property type="component" value="Unassembled WGS sequence"/>
</dbReference>
<name>A9UPM3_MONBE</name>
<feature type="domain" description="RRM" evidence="5">
    <location>
        <begin position="222"/>
        <end position="305"/>
    </location>
</feature>
<dbReference type="EMBL" id="CH991543">
    <property type="protein sequence ID" value="EDQ92448.1"/>
    <property type="molecule type" value="Genomic_DNA"/>
</dbReference>
<dbReference type="RefSeq" id="XP_001742210.1">
    <property type="nucleotide sequence ID" value="XM_001742158.1"/>
</dbReference>
<dbReference type="InterPro" id="IPR035979">
    <property type="entry name" value="RBD_domain_sf"/>
</dbReference>
<dbReference type="InParanoid" id="A9UPM3"/>
<dbReference type="GO" id="GO:1990904">
    <property type="term" value="C:ribonucleoprotein complex"/>
    <property type="evidence" value="ECO:0000318"/>
    <property type="project" value="GO_Central"/>
</dbReference>
<feature type="region of interest" description="Disordered" evidence="4">
    <location>
        <begin position="315"/>
        <end position="408"/>
    </location>
</feature>
<dbReference type="PANTHER" id="PTHR24012">
    <property type="entry name" value="RNA BINDING PROTEIN"/>
    <property type="match status" value="1"/>
</dbReference>
<feature type="region of interest" description="Disordered" evidence="4">
    <location>
        <begin position="102"/>
        <end position="129"/>
    </location>
</feature>
<evidence type="ECO:0000256" key="3">
    <source>
        <dbReference type="PROSITE-ProRule" id="PRU00176"/>
    </source>
</evidence>
<feature type="region of interest" description="Disordered" evidence="4">
    <location>
        <begin position="487"/>
        <end position="517"/>
    </location>
</feature>
<dbReference type="KEGG" id="mbr:MONBRDRAFT_22121"/>
<sequence length="517" mass="55154">MDYPPAFAADPFSSQTMYPTSAYRYSIPPPTAVYSSNPYPPYMTASSSAASVPMPQAQAPAPGPPSLHHPYSGFGTVPGAAAAPGAPAAAAMLGSASMGAPPASLPPNHHLMRGGPVGPPPGHGDPTQPLSTTNIYISGLKPATTDEDLKLLCQSYGPIISAKSIIDRNSNLCKGYGFVMFERESSAKAALTGLTNMGVQAAHARVSKAQLEIQGRIPIDPTNLYIANIPYGMKEQDLADTLVRAATGRGEVLSCRVLRNEYGQSRGVALARMDSPDACTAVIRNLNGLPLPGAHEPLRVKHANGPTARRYKFLQNKGAPTSSAMQGEPSSEEELREYYRRARQAGYTTGDARTEEKPYDSEALNNTRNRRGSGNGPNYHSSNSVSPHASSERDHSSSSAAHPGEPARGLTVERGYRRSHSCEEPLIHTPSLIWADGGRSADEGLKDLVDHLDNMGLNSTLPHQIGTKHHFPKKQRSFDDAWPTHFTQGHESSSLGTLGEATDSMSSMEKNGMPLVL</sequence>
<dbReference type="GO" id="GO:0008143">
    <property type="term" value="F:poly(A) binding"/>
    <property type="evidence" value="ECO:0000318"/>
    <property type="project" value="GO_Central"/>
</dbReference>
<dbReference type="AlphaFoldDB" id="A9UPM3"/>
<dbReference type="InterPro" id="IPR012677">
    <property type="entry name" value="Nucleotide-bd_a/b_plait_sf"/>
</dbReference>
<protein>
    <recommendedName>
        <fullName evidence="5">RRM domain-containing protein</fullName>
    </recommendedName>
</protein>
<gene>
    <name evidence="6" type="ORF">MONBRDRAFT_22121</name>
</gene>
<evidence type="ECO:0000313" key="7">
    <source>
        <dbReference type="Proteomes" id="UP000001357"/>
    </source>
</evidence>
<dbReference type="GO" id="GO:0003730">
    <property type="term" value="F:mRNA 3'-UTR binding"/>
    <property type="evidence" value="ECO:0000318"/>
    <property type="project" value="GO_Central"/>
</dbReference>
<dbReference type="InterPro" id="IPR000504">
    <property type="entry name" value="RRM_dom"/>
</dbReference>
<evidence type="ECO:0000313" key="6">
    <source>
        <dbReference type="EMBL" id="EDQ92448.1"/>
    </source>
</evidence>
<reference evidence="6 7" key="1">
    <citation type="journal article" date="2008" name="Nature">
        <title>The genome of the choanoflagellate Monosiga brevicollis and the origin of metazoans.</title>
        <authorList>
            <consortium name="JGI Sequencing"/>
            <person name="King N."/>
            <person name="Westbrook M.J."/>
            <person name="Young S.L."/>
            <person name="Kuo A."/>
            <person name="Abedin M."/>
            <person name="Chapman J."/>
            <person name="Fairclough S."/>
            <person name="Hellsten U."/>
            <person name="Isogai Y."/>
            <person name="Letunic I."/>
            <person name="Marr M."/>
            <person name="Pincus D."/>
            <person name="Putnam N."/>
            <person name="Rokas A."/>
            <person name="Wright K.J."/>
            <person name="Zuzow R."/>
            <person name="Dirks W."/>
            <person name="Good M."/>
            <person name="Goodstein D."/>
            <person name="Lemons D."/>
            <person name="Li W."/>
            <person name="Lyons J.B."/>
            <person name="Morris A."/>
            <person name="Nichols S."/>
            <person name="Richter D.J."/>
            <person name="Salamov A."/>
            <person name="Bork P."/>
            <person name="Lim W.A."/>
            <person name="Manning G."/>
            <person name="Miller W.T."/>
            <person name="McGinnis W."/>
            <person name="Shapiro H."/>
            <person name="Tjian R."/>
            <person name="Grigoriev I.V."/>
            <person name="Rokhsar D."/>
        </authorList>
    </citation>
    <scope>NUCLEOTIDE SEQUENCE [LARGE SCALE GENOMIC DNA]</scope>
    <source>
        <strain evidence="7">MX1 / ATCC 50154</strain>
    </source>
</reference>
<accession>A9UPM3</accession>
<dbReference type="Gene3D" id="3.30.70.330">
    <property type="match status" value="2"/>
</dbReference>
<dbReference type="GO" id="GO:0005634">
    <property type="term" value="C:nucleus"/>
    <property type="evidence" value="ECO:0000318"/>
    <property type="project" value="GO_Central"/>
</dbReference>
<dbReference type="CDD" id="cd12243">
    <property type="entry name" value="RRM1_MSSP"/>
    <property type="match status" value="1"/>
</dbReference>
<dbReference type="GO" id="GO:0008266">
    <property type="term" value="F:poly(U) RNA binding"/>
    <property type="evidence" value="ECO:0000318"/>
    <property type="project" value="GO_Central"/>
</dbReference>
<feature type="domain" description="RRM" evidence="5">
    <location>
        <begin position="133"/>
        <end position="211"/>
    </location>
</feature>
<dbReference type="PROSITE" id="PS50102">
    <property type="entry name" value="RRM"/>
    <property type="match status" value="2"/>
</dbReference>
<feature type="region of interest" description="Disordered" evidence="4">
    <location>
        <begin position="53"/>
        <end position="72"/>
    </location>
</feature>
<dbReference type="SUPFAM" id="SSF54928">
    <property type="entry name" value="RNA-binding domain, RBD"/>
    <property type="match status" value="2"/>
</dbReference>
<proteinExistence type="predicted"/>
<feature type="compositionally biased region" description="Low complexity" evidence="4">
    <location>
        <begin position="376"/>
        <end position="389"/>
    </location>
</feature>
<keyword evidence="1" id="KW-0677">Repeat</keyword>